<evidence type="ECO:0000313" key="2">
    <source>
        <dbReference type="EMBL" id="MFC4988054.1"/>
    </source>
</evidence>
<dbReference type="Pfam" id="PF18545">
    <property type="entry name" value="HalOD1"/>
    <property type="match status" value="1"/>
</dbReference>
<evidence type="ECO:0000313" key="3">
    <source>
        <dbReference type="Proteomes" id="UP001595925"/>
    </source>
</evidence>
<dbReference type="Proteomes" id="UP001595925">
    <property type="component" value="Unassembled WGS sequence"/>
</dbReference>
<sequence>MTGSPNGDTTGHDPGVRQVLQRHYDPEESIEFTTALVAAIADAKGVEATEVGSPPLYDVVDAAALENTFFGAETPRRSSRGSGTVSFRYDGLVVEVESDGWIHVYEPAGGDETEE</sequence>
<comment type="caution">
    <text evidence="2">The sequence shown here is derived from an EMBL/GenBank/DDBJ whole genome shotgun (WGS) entry which is preliminary data.</text>
</comment>
<dbReference type="AlphaFoldDB" id="A0ABD5QEN7"/>
<feature type="domain" description="Halobacterial output" evidence="1">
    <location>
        <begin position="31"/>
        <end position="105"/>
    </location>
</feature>
<dbReference type="EMBL" id="JBHSJG010000036">
    <property type="protein sequence ID" value="MFC4988054.1"/>
    <property type="molecule type" value="Genomic_DNA"/>
</dbReference>
<name>A0ABD5QEN7_9EURY</name>
<accession>A0ABD5QEN7</accession>
<dbReference type="RefSeq" id="WP_224826987.1">
    <property type="nucleotide sequence ID" value="NZ_JAIVEF010000001.1"/>
</dbReference>
<evidence type="ECO:0000259" key="1">
    <source>
        <dbReference type="Pfam" id="PF18545"/>
    </source>
</evidence>
<organism evidence="2 3">
    <name type="scientific">Saliphagus infecundisoli</name>
    <dbReference type="NCBI Taxonomy" id="1849069"/>
    <lineage>
        <taxon>Archaea</taxon>
        <taxon>Methanobacteriati</taxon>
        <taxon>Methanobacteriota</taxon>
        <taxon>Stenosarchaea group</taxon>
        <taxon>Halobacteria</taxon>
        <taxon>Halobacteriales</taxon>
        <taxon>Natrialbaceae</taxon>
        <taxon>Saliphagus</taxon>
    </lineage>
</organism>
<reference evidence="2 3" key="1">
    <citation type="journal article" date="2019" name="Int. J. Syst. Evol. Microbiol.">
        <title>The Global Catalogue of Microorganisms (GCM) 10K type strain sequencing project: providing services to taxonomists for standard genome sequencing and annotation.</title>
        <authorList>
            <consortium name="The Broad Institute Genomics Platform"/>
            <consortium name="The Broad Institute Genome Sequencing Center for Infectious Disease"/>
            <person name="Wu L."/>
            <person name="Ma J."/>
        </authorList>
    </citation>
    <scope>NUCLEOTIDE SEQUENCE [LARGE SCALE GENOMIC DNA]</scope>
    <source>
        <strain evidence="2 3">CGMCC 1.15824</strain>
    </source>
</reference>
<keyword evidence="3" id="KW-1185">Reference proteome</keyword>
<gene>
    <name evidence="2" type="ORF">ACFPFO_09865</name>
</gene>
<proteinExistence type="predicted"/>
<dbReference type="InterPro" id="IPR040624">
    <property type="entry name" value="HalOD1"/>
</dbReference>
<protein>
    <submittedName>
        <fullName evidence="2">HalOD1 output domain-containing protein</fullName>
    </submittedName>
</protein>